<reference evidence="2 3" key="1">
    <citation type="submission" date="2015-11" db="EMBL/GenBank/DDBJ databases">
        <title>Solirubrum puertoriconensis gen. nov. an environmental bacteria isolated in Puerto Rico.</title>
        <authorList>
            <person name="Cuebas-Irizarry M.F."/>
            <person name="Montalvo-Rodriguez R."/>
        </authorList>
    </citation>
    <scope>NUCLEOTIDE SEQUENCE [LARGE SCALE GENOMIC DNA]</scope>
    <source>
        <strain evidence="2 3">MC1A</strain>
    </source>
</reference>
<gene>
    <name evidence="2" type="ORF">ASU33_11625</name>
</gene>
<feature type="transmembrane region" description="Helical" evidence="1">
    <location>
        <begin position="144"/>
        <end position="162"/>
    </location>
</feature>
<evidence type="ECO:0008006" key="4">
    <source>
        <dbReference type="Google" id="ProtNLM"/>
    </source>
</evidence>
<name>A0A9X0L5N2_SOLP1</name>
<feature type="transmembrane region" description="Helical" evidence="1">
    <location>
        <begin position="93"/>
        <end position="110"/>
    </location>
</feature>
<keyword evidence="1" id="KW-0472">Membrane</keyword>
<keyword evidence="1" id="KW-1133">Transmembrane helix</keyword>
<dbReference type="Pfam" id="PF13803">
    <property type="entry name" value="DUF4184"/>
    <property type="match status" value="1"/>
</dbReference>
<dbReference type="EMBL" id="LNAL01000006">
    <property type="protein sequence ID" value="KUG08775.1"/>
    <property type="molecule type" value="Genomic_DNA"/>
</dbReference>
<evidence type="ECO:0000313" key="2">
    <source>
        <dbReference type="EMBL" id="KUG08775.1"/>
    </source>
</evidence>
<dbReference type="InterPro" id="IPR025238">
    <property type="entry name" value="DUF4184"/>
</dbReference>
<protein>
    <recommendedName>
        <fullName evidence="4">DUF4184 family protein</fullName>
    </recommendedName>
</protein>
<organism evidence="2 3">
    <name type="scientific">Solirubrum puertoriconensis</name>
    <dbReference type="NCBI Taxonomy" id="1751427"/>
    <lineage>
        <taxon>Bacteria</taxon>
        <taxon>Pseudomonadati</taxon>
        <taxon>Bacteroidota</taxon>
        <taxon>Cytophagia</taxon>
        <taxon>Cytophagales</taxon>
    </lineage>
</organism>
<feature type="transmembrane region" description="Helical" evidence="1">
    <location>
        <begin position="183"/>
        <end position="204"/>
    </location>
</feature>
<keyword evidence="3" id="KW-1185">Reference proteome</keyword>
<accession>A0A9X0L5N2</accession>
<dbReference type="Proteomes" id="UP000054223">
    <property type="component" value="Unassembled WGS sequence"/>
</dbReference>
<feature type="transmembrane region" description="Helical" evidence="1">
    <location>
        <begin position="216"/>
        <end position="239"/>
    </location>
</feature>
<comment type="caution">
    <text evidence="2">The sequence shown here is derived from an EMBL/GenBank/DDBJ whole genome shotgun (WGS) entry which is preliminary data.</text>
</comment>
<dbReference type="AlphaFoldDB" id="A0A9X0L5N2"/>
<keyword evidence="1" id="KW-0812">Transmembrane</keyword>
<evidence type="ECO:0000256" key="1">
    <source>
        <dbReference type="SAM" id="Phobius"/>
    </source>
</evidence>
<evidence type="ECO:0000313" key="3">
    <source>
        <dbReference type="Proteomes" id="UP000054223"/>
    </source>
</evidence>
<sequence>MPLVRVFRLPLSALAVGSLSPDLIYFMELKATGNIGHTLPGLFSFCLPAGMVVLWLWHRLAKPAAVALLPPWVRERTLFVAHEPFCFGPGLRMLQVAVAILLGAVTHIVWDAFTHVDGWVAERIPFFQRVVPFPGFGTMPVYKLGQLASTALGAILLAWWAWQWVVRQPAYSTTVPKLQHRRAWVTGLVVMAATSAVLYARWHAAPLVSYSELRLFALRIILCSCTALWVELLVFAGWYRWRYQPHLGRLVPNTTNDPTPIRPQHSVPK</sequence>
<proteinExistence type="predicted"/>
<feature type="transmembrane region" description="Helical" evidence="1">
    <location>
        <begin position="39"/>
        <end position="57"/>
    </location>
</feature>